<feature type="compositionally biased region" description="Polar residues" evidence="11">
    <location>
        <begin position="75"/>
        <end position="86"/>
    </location>
</feature>
<evidence type="ECO:0000256" key="7">
    <source>
        <dbReference type="ARBA" id="ARBA00023163"/>
    </source>
</evidence>
<keyword evidence="12" id="KW-0812">Transmembrane</keyword>
<organism evidence="16 17">
    <name type="scientific">Musa troglodytarum</name>
    <name type="common">fe'i banana</name>
    <dbReference type="NCBI Taxonomy" id="320322"/>
    <lineage>
        <taxon>Eukaryota</taxon>
        <taxon>Viridiplantae</taxon>
        <taxon>Streptophyta</taxon>
        <taxon>Embryophyta</taxon>
        <taxon>Tracheophyta</taxon>
        <taxon>Spermatophyta</taxon>
        <taxon>Magnoliopsida</taxon>
        <taxon>Liliopsida</taxon>
        <taxon>Zingiberales</taxon>
        <taxon>Musaceae</taxon>
        <taxon>Musa</taxon>
    </lineage>
</organism>
<dbReference type="SUPFAM" id="SSF57850">
    <property type="entry name" value="RING/U-box"/>
    <property type="match status" value="1"/>
</dbReference>
<sequence>MVDPYTNFFIGIHQHYPFTSKPPPPSIAPQFYNLSTQSYTYSFIPGHPPSPPLREPLRLLSLSPTRHQEEDEDTSCSASTEVTKNKASGVDDEADDVVTVALHIGPPSPGAVDLISRLPSTSEDRNGEKGAEGGDEVVPLGYPSNPIGKLNKGHYWIPTPSQILIGPTQFSCPVCYKTFNRYNNMQILMMRAVFCNIKMHMWGHGSQYRKGPKSLRGIQPTAMLRLPCYCCAPGCRNNIDHPRSKPLKDFRTLQTHYKRKHGIKPFMCRKCGKAFAVKGDWRTHEKNCGKLWYCVCGSDFKHKRSLKDHIKAFGGEHAAYDINCFEEEDDPSSEIEQDCHQPNEQRNMCGPGPLRPYITMDPTTCKCRATERCCNSVFLSQLPDDDELTGSLIDQRQPSDFRCHLTRLGREICTFYQKGVCSYGNRCRYDHVKVSRQQTSRPSLLNTASYVTSDSHQVTLPSVVSLTREYNPEPSTSVDVSAMSLAHTLPCKPAWTKAFEVDTFLNDESGPSPTYVSPADQPICSFAASGKCPRGDRCPHIHGDLCSICGKHCLHPFRPDEREEHIKMCHKNNKHLEALKCSQEIECSVCLEHVLSKPTAAERKFGLLSECDHPFCISCIRNWRSNSPASGMDVNSALRACPICRKLSYFVIPSVIWYSTKEEKQEIVDSYKIKLKSIDCKYFDFGNGTCPFGTSCFYKHAYRDGRLEEVVLRHLDAEDGGTVIAKDIRFCNDFCCLTFSMDCISRIILLVSNKIAHLYLQEIFMPKQRSFYCSGPSAEIDVNMLSQRTFKLNSVTLPPPTYEGRIRSTVNGTFPEPPFFTRMHPHNPPTTATHGCHRQPQTPSPRETKAAATHTPIKAPSHLPLFPQACKGEEEELTNPSSSSQLPSSGGGAAPARLSRRPPPTMEMKKIACAVLVAAASATAAFAAEAPAPSPTSDSFAVAPAVGAVLGASVLSFFAFYLQ</sequence>
<dbReference type="PROSITE" id="PS50157">
    <property type="entry name" value="ZINC_FINGER_C2H2_2"/>
    <property type="match status" value="1"/>
</dbReference>
<dbReference type="Gene3D" id="4.10.1000.10">
    <property type="entry name" value="Zinc finger, CCCH-type"/>
    <property type="match status" value="1"/>
</dbReference>
<dbReference type="InterPro" id="IPR001841">
    <property type="entry name" value="Znf_RING"/>
</dbReference>
<evidence type="ECO:0000256" key="3">
    <source>
        <dbReference type="ARBA" id="ARBA00022737"/>
    </source>
</evidence>
<dbReference type="EMBL" id="CP097510">
    <property type="protein sequence ID" value="URE32414.1"/>
    <property type="molecule type" value="Genomic_DNA"/>
</dbReference>
<evidence type="ECO:0000256" key="2">
    <source>
        <dbReference type="ARBA" id="ARBA00022723"/>
    </source>
</evidence>
<evidence type="ECO:0000259" key="14">
    <source>
        <dbReference type="PROSITE" id="PS50103"/>
    </source>
</evidence>
<dbReference type="Gene3D" id="3.30.160.60">
    <property type="entry name" value="Classic Zinc Finger"/>
    <property type="match status" value="1"/>
</dbReference>
<dbReference type="SUPFAM" id="SSF57667">
    <property type="entry name" value="beta-beta-alpha zinc fingers"/>
    <property type="match status" value="1"/>
</dbReference>
<comment type="subcellular location">
    <subcellularLocation>
        <location evidence="1">Nucleus</location>
    </subcellularLocation>
</comment>
<evidence type="ECO:0000256" key="4">
    <source>
        <dbReference type="ARBA" id="ARBA00022771"/>
    </source>
</evidence>
<evidence type="ECO:0000256" key="11">
    <source>
        <dbReference type="SAM" id="MobiDB-lite"/>
    </source>
</evidence>
<feature type="domain" description="C3H1-type" evidence="14">
    <location>
        <begin position="407"/>
        <end position="434"/>
    </location>
</feature>
<dbReference type="SMART" id="SM00356">
    <property type="entry name" value="ZnF_C3H1"/>
    <property type="match status" value="3"/>
</dbReference>
<dbReference type="InterPro" id="IPR036236">
    <property type="entry name" value="Znf_C2H2_sf"/>
</dbReference>
<dbReference type="Pfam" id="PF00097">
    <property type="entry name" value="zf-C3HC4"/>
    <property type="match status" value="1"/>
</dbReference>
<feature type="domain" description="C3H1-type" evidence="14">
    <location>
        <begin position="518"/>
        <end position="545"/>
    </location>
</feature>
<dbReference type="SUPFAM" id="SSF90229">
    <property type="entry name" value="CCCH zinc finger"/>
    <property type="match status" value="1"/>
</dbReference>
<keyword evidence="2 10" id="KW-0479">Metal-binding</keyword>
<feature type="compositionally biased region" description="Polar residues" evidence="11">
    <location>
        <begin position="829"/>
        <end position="845"/>
    </location>
</feature>
<dbReference type="InterPro" id="IPR013083">
    <property type="entry name" value="Znf_RING/FYVE/PHD"/>
</dbReference>
<evidence type="ECO:0000256" key="5">
    <source>
        <dbReference type="ARBA" id="ARBA00022833"/>
    </source>
</evidence>
<keyword evidence="6" id="KW-0805">Transcription regulation</keyword>
<dbReference type="Proteomes" id="UP001055439">
    <property type="component" value="Chromosome 8"/>
</dbReference>
<dbReference type="PANTHER" id="PTHR45878:SF1">
    <property type="entry name" value="ZINC FINGER PROTEIN WIP2"/>
    <property type="match status" value="1"/>
</dbReference>
<keyword evidence="8" id="KW-0539">Nucleus</keyword>
<evidence type="ECO:0000256" key="10">
    <source>
        <dbReference type="PROSITE-ProRule" id="PRU00723"/>
    </source>
</evidence>
<keyword evidence="4 10" id="KW-0863">Zinc-finger</keyword>
<dbReference type="InterPro" id="IPR036855">
    <property type="entry name" value="Znf_CCCH_sf"/>
</dbReference>
<keyword evidence="5 10" id="KW-0862">Zinc</keyword>
<feature type="region of interest" description="Disordered" evidence="11">
    <location>
        <begin position="824"/>
        <end position="903"/>
    </location>
</feature>
<gene>
    <name evidence="16" type="ORF">MUK42_07610</name>
</gene>
<dbReference type="GO" id="GO:0003700">
    <property type="term" value="F:DNA-binding transcription factor activity"/>
    <property type="evidence" value="ECO:0007669"/>
    <property type="project" value="InterPro"/>
</dbReference>
<keyword evidence="3" id="KW-0677">Repeat</keyword>
<dbReference type="InterPro" id="IPR017907">
    <property type="entry name" value="Znf_RING_CS"/>
</dbReference>
<evidence type="ECO:0000256" key="9">
    <source>
        <dbReference type="ARBA" id="ARBA00023452"/>
    </source>
</evidence>
<accession>A0A9E7HDB5</accession>
<dbReference type="GO" id="GO:0008270">
    <property type="term" value="F:zinc ion binding"/>
    <property type="evidence" value="ECO:0007669"/>
    <property type="project" value="UniProtKB-KW"/>
</dbReference>
<evidence type="ECO:0000256" key="1">
    <source>
        <dbReference type="ARBA" id="ARBA00004123"/>
    </source>
</evidence>
<evidence type="ECO:0000256" key="6">
    <source>
        <dbReference type="ARBA" id="ARBA00023015"/>
    </source>
</evidence>
<dbReference type="Pfam" id="PF00642">
    <property type="entry name" value="zf-CCCH"/>
    <property type="match status" value="1"/>
</dbReference>
<dbReference type="InterPro" id="IPR059161">
    <property type="entry name" value="Znf-C2H2_STOP1/2_3rd"/>
</dbReference>
<dbReference type="InterPro" id="IPR013087">
    <property type="entry name" value="Znf_C2H2_type"/>
</dbReference>
<dbReference type="Pfam" id="PF22995">
    <property type="entry name" value="C2CH-3rd_BIRD-IDD"/>
    <property type="match status" value="1"/>
</dbReference>
<dbReference type="Pfam" id="PF14608">
    <property type="entry name" value="zf-CCCH_2"/>
    <property type="match status" value="2"/>
</dbReference>
<feature type="domain" description="RING-type" evidence="13">
    <location>
        <begin position="587"/>
        <end position="645"/>
    </location>
</feature>
<protein>
    <submittedName>
        <fullName evidence="16">E3 ubiquitin-protein ligase</fullName>
    </submittedName>
</protein>
<dbReference type="InterPro" id="IPR055187">
    <property type="entry name" value="C2CH-3rd_BIRD-IDD"/>
</dbReference>
<dbReference type="AlphaFoldDB" id="A0A9E7HDB5"/>
<name>A0A9E7HDB5_9LILI</name>
<dbReference type="InterPro" id="IPR043584">
    <property type="entry name" value="WIP1/2/3/4/5/6"/>
</dbReference>
<dbReference type="PROSITE" id="PS50089">
    <property type="entry name" value="ZF_RING_2"/>
    <property type="match status" value="1"/>
</dbReference>
<keyword evidence="12" id="KW-1133">Transmembrane helix</keyword>
<feature type="region of interest" description="Disordered" evidence="11">
    <location>
        <begin position="120"/>
        <end position="140"/>
    </location>
</feature>
<keyword evidence="7" id="KW-0804">Transcription</keyword>
<feature type="transmembrane region" description="Helical" evidence="12">
    <location>
        <begin position="940"/>
        <end position="962"/>
    </location>
</feature>
<dbReference type="OrthoDB" id="411372at2759"/>
<feature type="domain" description="C3H1-type" evidence="14">
    <location>
        <begin position="674"/>
        <end position="703"/>
    </location>
</feature>
<dbReference type="InterPro" id="IPR000571">
    <property type="entry name" value="Znf_CCCH"/>
</dbReference>
<evidence type="ECO:0000313" key="17">
    <source>
        <dbReference type="Proteomes" id="UP001055439"/>
    </source>
</evidence>
<dbReference type="PROSITE" id="PS00518">
    <property type="entry name" value="ZF_RING_1"/>
    <property type="match status" value="1"/>
</dbReference>
<dbReference type="CDD" id="cd16521">
    <property type="entry name" value="RING-HC_MKRN"/>
    <property type="match status" value="1"/>
</dbReference>
<evidence type="ECO:0000256" key="8">
    <source>
        <dbReference type="ARBA" id="ARBA00023242"/>
    </source>
</evidence>
<dbReference type="FunFam" id="3.30.160.60:FF:000523">
    <property type="entry name" value="Zinc finger protein WIP2"/>
    <property type="match status" value="1"/>
</dbReference>
<dbReference type="InterPro" id="IPR018957">
    <property type="entry name" value="Znf_C3HC4_RING-type"/>
</dbReference>
<dbReference type="GO" id="GO:0005634">
    <property type="term" value="C:nucleus"/>
    <property type="evidence" value="ECO:0007669"/>
    <property type="project" value="UniProtKB-SubCell"/>
</dbReference>
<evidence type="ECO:0000256" key="12">
    <source>
        <dbReference type="SAM" id="Phobius"/>
    </source>
</evidence>
<evidence type="ECO:0000313" key="16">
    <source>
        <dbReference type="EMBL" id="URE32414.1"/>
    </source>
</evidence>
<keyword evidence="12" id="KW-0472">Membrane</keyword>
<proteinExistence type="inferred from homology"/>
<evidence type="ECO:0000259" key="15">
    <source>
        <dbReference type="PROSITE" id="PS50157"/>
    </source>
</evidence>
<feature type="zinc finger region" description="C3H1-type" evidence="10">
    <location>
        <begin position="407"/>
        <end position="434"/>
    </location>
</feature>
<dbReference type="Pfam" id="PF23115">
    <property type="entry name" value="zf-C2H2_STOP2_3rd"/>
    <property type="match status" value="1"/>
</dbReference>
<evidence type="ECO:0000259" key="13">
    <source>
        <dbReference type="PROSITE" id="PS50089"/>
    </source>
</evidence>
<dbReference type="Gene3D" id="3.30.40.10">
    <property type="entry name" value="Zinc/RING finger domain, C3HC4 (zinc finger)"/>
    <property type="match status" value="1"/>
</dbReference>
<keyword evidence="17" id="KW-1185">Reference proteome</keyword>
<feature type="zinc finger region" description="C3H1-type" evidence="10">
    <location>
        <begin position="674"/>
        <end position="703"/>
    </location>
</feature>
<dbReference type="SMART" id="SM00184">
    <property type="entry name" value="RING"/>
    <property type="match status" value="1"/>
</dbReference>
<dbReference type="PROSITE" id="PS50103">
    <property type="entry name" value="ZF_C3H1"/>
    <property type="match status" value="3"/>
</dbReference>
<feature type="domain" description="C2H2-type" evidence="15">
    <location>
        <begin position="266"/>
        <end position="286"/>
    </location>
</feature>
<feature type="compositionally biased region" description="Basic and acidic residues" evidence="11">
    <location>
        <begin position="122"/>
        <end position="132"/>
    </location>
</feature>
<feature type="region of interest" description="Disordered" evidence="11">
    <location>
        <begin position="64"/>
        <end position="90"/>
    </location>
</feature>
<feature type="zinc finger region" description="C3H1-type" evidence="10">
    <location>
        <begin position="518"/>
        <end position="545"/>
    </location>
</feature>
<comment type="similarity">
    <text evidence="9">Belongs to the WIP C2H2-type zinc-finger protein family.</text>
</comment>
<reference evidence="16" key="1">
    <citation type="submission" date="2022-05" db="EMBL/GenBank/DDBJ databases">
        <title>The Musa troglodytarum L. genome provides insights into the mechanism of non-climacteric behaviour and enrichment of carotenoids.</title>
        <authorList>
            <person name="Wang J."/>
        </authorList>
    </citation>
    <scope>NUCLEOTIDE SEQUENCE</scope>
    <source>
        <tissue evidence="16">Leaf</tissue>
    </source>
</reference>
<dbReference type="PANTHER" id="PTHR45878">
    <property type="entry name" value="ZINC FINGER PROTEIN WIP2"/>
    <property type="match status" value="1"/>
</dbReference>